<protein>
    <recommendedName>
        <fullName evidence="5">Transport permease protein</fullName>
    </recommendedName>
</protein>
<dbReference type="InterPro" id="IPR000412">
    <property type="entry name" value="ABC_2_transport"/>
</dbReference>
<accession>A0A7C1JN81</accession>
<comment type="subcellular location">
    <subcellularLocation>
        <location evidence="5">Cell membrane</location>
        <topology evidence="5">Multi-pass membrane protein</topology>
    </subcellularLocation>
    <subcellularLocation>
        <location evidence="1">Membrane</location>
        <topology evidence="1">Multi-pass membrane protein</topology>
    </subcellularLocation>
</comment>
<dbReference type="GO" id="GO:0140359">
    <property type="term" value="F:ABC-type transporter activity"/>
    <property type="evidence" value="ECO:0007669"/>
    <property type="project" value="InterPro"/>
</dbReference>
<dbReference type="PIRSF" id="PIRSF006648">
    <property type="entry name" value="DrrB"/>
    <property type="match status" value="1"/>
</dbReference>
<comment type="similarity">
    <text evidence="5">Belongs to the ABC-2 integral membrane protein family.</text>
</comment>
<dbReference type="PRINTS" id="PR00164">
    <property type="entry name" value="ABC2TRNSPORT"/>
</dbReference>
<organism evidence="7">
    <name type="scientific">Thermomicrobium roseum</name>
    <dbReference type="NCBI Taxonomy" id="500"/>
    <lineage>
        <taxon>Bacteria</taxon>
        <taxon>Pseudomonadati</taxon>
        <taxon>Thermomicrobiota</taxon>
        <taxon>Thermomicrobia</taxon>
        <taxon>Thermomicrobiales</taxon>
        <taxon>Thermomicrobiaceae</taxon>
        <taxon>Thermomicrobium</taxon>
    </lineage>
</organism>
<evidence type="ECO:0000256" key="5">
    <source>
        <dbReference type="RuleBase" id="RU361157"/>
    </source>
</evidence>
<evidence type="ECO:0000256" key="2">
    <source>
        <dbReference type="ARBA" id="ARBA00022692"/>
    </source>
</evidence>
<feature type="transmembrane region" description="Helical" evidence="5">
    <location>
        <begin position="78"/>
        <end position="101"/>
    </location>
</feature>
<dbReference type="PANTHER" id="PTHR43229:SF2">
    <property type="entry name" value="NODULATION PROTEIN J"/>
    <property type="match status" value="1"/>
</dbReference>
<dbReference type="AlphaFoldDB" id="A0A7C1JN81"/>
<sequence length="286" mass="31104">MATIEVVERLRPPSAVMRALIGIFTLWQRDLLRYWRDRTRIAGGLAQPLLFLIIFGAGLSPWMGTLGGATVGPDYLQFLYPGIIGMSVLFSSIFSAVSVVWDREFGFLKELLVAPIPRWAIVIGKALGGSTTSMLQGLLLLLLAPLIGVRLQLGTILLLIPLLFLLAFSLSSIGLVIAARMRSTEGFGLVMNFLVTPLLFLSGALYPLNNLPTWLTVLTRIDPVTYGIDAIRRVVLSSAGVPQPVIDQLGVTLFGHPLHPLLDAAIVLILGIFLIVLAARQFARPD</sequence>
<name>A0A7C1JN81_THERO</name>
<dbReference type="EMBL" id="DSJL01000010">
    <property type="protein sequence ID" value="HEF65031.1"/>
    <property type="molecule type" value="Genomic_DNA"/>
</dbReference>
<feature type="transmembrane region" description="Helical" evidence="5">
    <location>
        <begin position="122"/>
        <end position="147"/>
    </location>
</feature>
<reference evidence="7" key="1">
    <citation type="journal article" date="2020" name="mSystems">
        <title>Genome- and Community-Level Interaction Insights into Carbon Utilization and Element Cycling Functions of Hydrothermarchaeota in Hydrothermal Sediment.</title>
        <authorList>
            <person name="Zhou Z."/>
            <person name="Liu Y."/>
            <person name="Xu W."/>
            <person name="Pan J."/>
            <person name="Luo Z.H."/>
            <person name="Li M."/>
        </authorList>
    </citation>
    <scope>NUCLEOTIDE SEQUENCE [LARGE SCALE GENOMIC DNA]</scope>
    <source>
        <strain evidence="7">SpSt-222</strain>
    </source>
</reference>
<evidence type="ECO:0000256" key="1">
    <source>
        <dbReference type="ARBA" id="ARBA00004141"/>
    </source>
</evidence>
<keyword evidence="2 5" id="KW-0812">Transmembrane</keyword>
<evidence type="ECO:0000259" key="6">
    <source>
        <dbReference type="PROSITE" id="PS51012"/>
    </source>
</evidence>
<feature type="transmembrane region" description="Helical" evidence="5">
    <location>
        <begin position="153"/>
        <end position="177"/>
    </location>
</feature>
<feature type="transmembrane region" description="Helical" evidence="5">
    <location>
        <begin position="44"/>
        <end position="63"/>
    </location>
</feature>
<keyword evidence="4 5" id="KW-0472">Membrane</keyword>
<dbReference type="PANTHER" id="PTHR43229">
    <property type="entry name" value="NODULATION PROTEIN J"/>
    <property type="match status" value="1"/>
</dbReference>
<dbReference type="PROSITE" id="PS51012">
    <property type="entry name" value="ABC_TM2"/>
    <property type="match status" value="1"/>
</dbReference>
<proteinExistence type="inferred from homology"/>
<evidence type="ECO:0000256" key="4">
    <source>
        <dbReference type="ARBA" id="ARBA00023136"/>
    </source>
</evidence>
<feature type="domain" description="ABC transmembrane type-2" evidence="6">
    <location>
        <begin position="39"/>
        <end position="285"/>
    </location>
</feature>
<dbReference type="InterPro" id="IPR047817">
    <property type="entry name" value="ABC2_TM_bact-type"/>
</dbReference>
<gene>
    <name evidence="7" type="ORF">ENP47_05475</name>
</gene>
<keyword evidence="3 5" id="KW-1133">Transmembrane helix</keyword>
<dbReference type="InterPro" id="IPR013525">
    <property type="entry name" value="ABC2_TM"/>
</dbReference>
<keyword evidence="5" id="KW-1003">Cell membrane</keyword>
<feature type="transmembrane region" description="Helical" evidence="5">
    <location>
        <begin position="189"/>
        <end position="208"/>
    </location>
</feature>
<dbReference type="GO" id="GO:0043190">
    <property type="term" value="C:ATP-binding cassette (ABC) transporter complex"/>
    <property type="evidence" value="ECO:0007669"/>
    <property type="project" value="InterPro"/>
</dbReference>
<feature type="transmembrane region" description="Helical" evidence="5">
    <location>
        <begin position="261"/>
        <end position="279"/>
    </location>
</feature>
<evidence type="ECO:0000313" key="7">
    <source>
        <dbReference type="EMBL" id="HEF65031.1"/>
    </source>
</evidence>
<dbReference type="Pfam" id="PF01061">
    <property type="entry name" value="ABC2_membrane"/>
    <property type="match status" value="1"/>
</dbReference>
<keyword evidence="5" id="KW-0813">Transport</keyword>
<comment type="caution">
    <text evidence="7">The sequence shown here is derived from an EMBL/GenBank/DDBJ whole genome shotgun (WGS) entry which is preliminary data.</text>
</comment>
<dbReference type="InterPro" id="IPR051784">
    <property type="entry name" value="Nod_factor_ABC_transporter"/>
</dbReference>
<evidence type="ECO:0000256" key="3">
    <source>
        <dbReference type="ARBA" id="ARBA00022989"/>
    </source>
</evidence>